<gene>
    <name evidence="5" type="ORF">M409DRAFT_70954</name>
</gene>
<dbReference type="RefSeq" id="XP_033660388.1">
    <property type="nucleotide sequence ID" value="XM_033818979.1"/>
</dbReference>
<dbReference type="AlphaFoldDB" id="A0A6A6C108"/>
<evidence type="ECO:0000256" key="4">
    <source>
        <dbReference type="SAM" id="SignalP"/>
    </source>
</evidence>
<dbReference type="Gene3D" id="3.40.50.720">
    <property type="entry name" value="NAD(P)-binding Rossmann-like Domain"/>
    <property type="match status" value="1"/>
</dbReference>
<keyword evidence="6" id="KW-1185">Reference proteome</keyword>
<dbReference type="PANTHER" id="PTHR48107:SF16">
    <property type="entry name" value="NADPH-DEPENDENT ALDEHYDE REDUCTASE 1, CHLOROPLASTIC"/>
    <property type="match status" value="1"/>
</dbReference>
<dbReference type="PRINTS" id="PR00080">
    <property type="entry name" value="SDRFAMILY"/>
</dbReference>
<sequence>MQFVLCGAFALAVLHTGAQSTTSSLINPLTRYSNNYTLPVLEFPGLQSQFQPPIDCGEHSYQGHGRLQGRPALITGGDSGIGRAVAIAYAREGADIAINFLPEEESDAKATFCAHLVSEAAESLGGLDILVNNAGYIQNHEFIGNLSTGQFDRTFRTNVYAAFFLTRTAVHILPPGSRILFTSSDAGWRAPPFLVDYGATKAALASFVKSLSRQLAPKGIRVNAVAPGITWSNFDSIQGFTTEDMYRLSGAERFRRASQPVELAPVYVSLAESVNSYTSGAIWAADGALGSF</sequence>
<dbReference type="InterPro" id="IPR002347">
    <property type="entry name" value="SDR_fam"/>
</dbReference>
<dbReference type="Proteomes" id="UP000799537">
    <property type="component" value="Unassembled WGS sequence"/>
</dbReference>
<dbReference type="InterPro" id="IPR020904">
    <property type="entry name" value="Sc_DH/Rdtase_CS"/>
</dbReference>
<protein>
    <recommendedName>
        <fullName evidence="7">NAD(P)-binding protein</fullName>
    </recommendedName>
</protein>
<name>A0A6A6C108_ZASCE</name>
<dbReference type="GeneID" id="54572251"/>
<feature type="signal peptide" evidence="4">
    <location>
        <begin position="1"/>
        <end position="20"/>
    </location>
</feature>
<dbReference type="SUPFAM" id="SSF51735">
    <property type="entry name" value="NAD(P)-binding Rossmann-fold domains"/>
    <property type="match status" value="1"/>
</dbReference>
<feature type="chain" id="PRO_5025472232" description="NAD(P)-binding protein" evidence="4">
    <location>
        <begin position="21"/>
        <end position="292"/>
    </location>
</feature>
<proteinExistence type="inferred from homology"/>
<evidence type="ECO:0000313" key="5">
    <source>
        <dbReference type="EMBL" id="KAF2159499.1"/>
    </source>
</evidence>
<evidence type="ECO:0008006" key="7">
    <source>
        <dbReference type="Google" id="ProtNLM"/>
    </source>
</evidence>
<accession>A0A6A6C108</accession>
<dbReference type="Pfam" id="PF13561">
    <property type="entry name" value="adh_short_C2"/>
    <property type="match status" value="1"/>
</dbReference>
<reference evidence="5" key="1">
    <citation type="journal article" date="2020" name="Stud. Mycol.">
        <title>101 Dothideomycetes genomes: a test case for predicting lifestyles and emergence of pathogens.</title>
        <authorList>
            <person name="Haridas S."/>
            <person name="Albert R."/>
            <person name="Binder M."/>
            <person name="Bloem J."/>
            <person name="Labutti K."/>
            <person name="Salamov A."/>
            <person name="Andreopoulos B."/>
            <person name="Baker S."/>
            <person name="Barry K."/>
            <person name="Bills G."/>
            <person name="Bluhm B."/>
            <person name="Cannon C."/>
            <person name="Castanera R."/>
            <person name="Culley D."/>
            <person name="Daum C."/>
            <person name="Ezra D."/>
            <person name="Gonzalez J."/>
            <person name="Henrissat B."/>
            <person name="Kuo A."/>
            <person name="Liang C."/>
            <person name="Lipzen A."/>
            <person name="Lutzoni F."/>
            <person name="Magnuson J."/>
            <person name="Mondo S."/>
            <person name="Nolan M."/>
            <person name="Ohm R."/>
            <person name="Pangilinan J."/>
            <person name="Park H.-J."/>
            <person name="Ramirez L."/>
            <person name="Alfaro M."/>
            <person name="Sun H."/>
            <person name="Tritt A."/>
            <person name="Yoshinaga Y."/>
            <person name="Zwiers L.-H."/>
            <person name="Turgeon B."/>
            <person name="Goodwin S."/>
            <person name="Spatafora J."/>
            <person name="Crous P."/>
            <person name="Grigoriev I."/>
        </authorList>
    </citation>
    <scope>NUCLEOTIDE SEQUENCE</scope>
    <source>
        <strain evidence="5">ATCC 36951</strain>
    </source>
</reference>
<evidence type="ECO:0000256" key="3">
    <source>
        <dbReference type="ARBA" id="ARBA00023002"/>
    </source>
</evidence>
<dbReference type="InterPro" id="IPR036291">
    <property type="entry name" value="NAD(P)-bd_dom_sf"/>
</dbReference>
<dbReference type="PROSITE" id="PS00061">
    <property type="entry name" value="ADH_SHORT"/>
    <property type="match status" value="1"/>
</dbReference>
<comment type="similarity">
    <text evidence="1">Belongs to the short-chain dehydrogenases/reductases (SDR) family.</text>
</comment>
<evidence type="ECO:0000256" key="1">
    <source>
        <dbReference type="ARBA" id="ARBA00006484"/>
    </source>
</evidence>
<keyword evidence="4" id="KW-0732">Signal</keyword>
<evidence type="ECO:0000256" key="2">
    <source>
        <dbReference type="ARBA" id="ARBA00022857"/>
    </source>
</evidence>
<evidence type="ECO:0000313" key="6">
    <source>
        <dbReference type="Proteomes" id="UP000799537"/>
    </source>
</evidence>
<dbReference type="EMBL" id="ML993636">
    <property type="protein sequence ID" value="KAF2159499.1"/>
    <property type="molecule type" value="Genomic_DNA"/>
</dbReference>
<dbReference type="GO" id="GO:0016614">
    <property type="term" value="F:oxidoreductase activity, acting on CH-OH group of donors"/>
    <property type="evidence" value="ECO:0007669"/>
    <property type="project" value="UniProtKB-ARBA"/>
</dbReference>
<organism evidence="5 6">
    <name type="scientific">Zasmidium cellare ATCC 36951</name>
    <dbReference type="NCBI Taxonomy" id="1080233"/>
    <lineage>
        <taxon>Eukaryota</taxon>
        <taxon>Fungi</taxon>
        <taxon>Dikarya</taxon>
        <taxon>Ascomycota</taxon>
        <taxon>Pezizomycotina</taxon>
        <taxon>Dothideomycetes</taxon>
        <taxon>Dothideomycetidae</taxon>
        <taxon>Mycosphaerellales</taxon>
        <taxon>Mycosphaerellaceae</taxon>
        <taxon>Zasmidium</taxon>
    </lineage>
</organism>
<dbReference type="PRINTS" id="PR00081">
    <property type="entry name" value="GDHRDH"/>
</dbReference>
<keyword evidence="3" id="KW-0560">Oxidoreductase</keyword>
<dbReference type="PANTHER" id="PTHR48107">
    <property type="entry name" value="NADPH-DEPENDENT ALDEHYDE REDUCTASE-LIKE PROTEIN, CHLOROPLASTIC-RELATED"/>
    <property type="match status" value="1"/>
</dbReference>
<dbReference type="OrthoDB" id="47007at2759"/>
<keyword evidence="2" id="KW-0521">NADP</keyword>